<dbReference type="EMBL" id="SOBW01000008">
    <property type="protein sequence ID" value="TDU39935.1"/>
    <property type="molecule type" value="Genomic_DNA"/>
</dbReference>
<dbReference type="Proteomes" id="UP000294689">
    <property type="component" value="Unassembled WGS sequence"/>
</dbReference>
<accession>A0A4R7PY74</accession>
<feature type="transmembrane region" description="Helical" evidence="1">
    <location>
        <begin position="67"/>
        <end position="87"/>
    </location>
</feature>
<gene>
    <name evidence="2" type="ORF">BXY82_1973</name>
</gene>
<evidence type="ECO:0000256" key="1">
    <source>
        <dbReference type="SAM" id="Phobius"/>
    </source>
</evidence>
<name>A0A4R7PY74_9FLAO</name>
<comment type="caution">
    <text evidence="2">The sequence shown here is derived from an EMBL/GenBank/DDBJ whole genome shotgun (WGS) entry which is preliminary data.</text>
</comment>
<evidence type="ECO:0000313" key="2">
    <source>
        <dbReference type="EMBL" id="TDU39935.1"/>
    </source>
</evidence>
<sequence length="128" mass="14590">MVLIAKSILILFGLFLIGVGILMLLKPEKARGILNKAASTTIINYTEIGLRMVPAIALIIYAEYSKYPMVLSIIGWFMALTSVVLFLIPRQWHYKYSQAWTKRLKPIYFQIISPFSMLFGALLIYSII</sequence>
<keyword evidence="3" id="KW-1185">Reference proteome</keyword>
<proteinExistence type="predicted"/>
<reference evidence="2 3" key="1">
    <citation type="submission" date="2019-03" db="EMBL/GenBank/DDBJ databases">
        <title>Genomic Encyclopedia of Archaeal and Bacterial Type Strains, Phase II (KMG-II): from individual species to whole genera.</title>
        <authorList>
            <person name="Goeker M."/>
        </authorList>
    </citation>
    <scope>NUCLEOTIDE SEQUENCE [LARGE SCALE GENOMIC DNA]</scope>
    <source>
        <strain evidence="2 3">DSM 28135</strain>
    </source>
</reference>
<keyword evidence="1" id="KW-1133">Transmembrane helix</keyword>
<feature type="transmembrane region" description="Helical" evidence="1">
    <location>
        <begin position="107"/>
        <end position="127"/>
    </location>
</feature>
<organism evidence="2 3">
    <name type="scientific">Gelidibacter sediminis</name>
    <dbReference type="NCBI Taxonomy" id="1608710"/>
    <lineage>
        <taxon>Bacteria</taxon>
        <taxon>Pseudomonadati</taxon>
        <taxon>Bacteroidota</taxon>
        <taxon>Flavobacteriia</taxon>
        <taxon>Flavobacteriales</taxon>
        <taxon>Flavobacteriaceae</taxon>
        <taxon>Gelidibacter</taxon>
    </lineage>
</organism>
<protein>
    <recommendedName>
        <fullName evidence="4">DoxX-like protein</fullName>
    </recommendedName>
</protein>
<keyword evidence="1" id="KW-0812">Transmembrane</keyword>
<dbReference type="AlphaFoldDB" id="A0A4R7PY74"/>
<feature type="transmembrane region" description="Helical" evidence="1">
    <location>
        <begin position="6"/>
        <end position="25"/>
    </location>
</feature>
<keyword evidence="1" id="KW-0472">Membrane</keyword>
<evidence type="ECO:0000313" key="3">
    <source>
        <dbReference type="Proteomes" id="UP000294689"/>
    </source>
</evidence>
<evidence type="ECO:0008006" key="4">
    <source>
        <dbReference type="Google" id="ProtNLM"/>
    </source>
</evidence>
<dbReference type="RefSeq" id="WP_208293692.1">
    <property type="nucleotide sequence ID" value="NZ_SOBW01000008.1"/>
</dbReference>
<feature type="transmembrane region" description="Helical" evidence="1">
    <location>
        <begin position="37"/>
        <end position="61"/>
    </location>
</feature>